<gene>
    <name evidence="2" type="ORF">AXG93_3217s1150</name>
</gene>
<sequence>MKEGTIQPFEFYTKPREHYGPVRGPNTKLNDRFLGQGGGLTEVNRLLLPPHILQVWRQHSLPEIILGSRARIDWRVNIHGVALQSKEQIEGVAVMANHNDRAEAGKKNKKAAELKQIKRRARDSFSTPGNIFLKYATYMVEDDEAKKKANEAFLYGNKKGRYKYISLEQLPCGDMFRNKHHMQYDPTADWHVPVNDVYYLARRKKEVKKPAVPVKAKASDPPKLKQVLKLRPRRLTDRRKSMNPRGIYERPPMNPDPKGMYNGFGRKPTFVPPPTPPPEEESSSSSSEEEDPVAPRKLRVKDVFKGHGAKKASIFMTLKLEEKKKRQSIDDPPTPPPAKVESSSSSEAEARPQKLVKRRVKDKLRSGSASSRSSIFIKWERTLEDDDDPCSREPLFKYGGNSDSSEEPPKREKASYEKYAICYRKHDQVADVCLACEKDETYGLFTESLKSEPWKLPMGKPDPKTSMVIVTPGDKKKKEGVPHSRLPVCYMFDHEVDHTYHAKKAAATATEKAKMRKHLSKTLRKLHCHLYKPEKDEKDPAAAPKRAS</sequence>
<evidence type="ECO:0000313" key="3">
    <source>
        <dbReference type="Proteomes" id="UP000077202"/>
    </source>
</evidence>
<accession>A0A176VWB7</accession>
<organism evidence="2 3">
    <name type="scientific">Marchantia polymorpha subsp. ruderalis</name>
    <dbReference type="NCBI Taxonomy" id="1480154"/>
    <lineage>
        <taxon>Eukaryota</taxon>
        <taxon>Viridiplantae</taxon>
        <taxon>Streptophyta</taxon>
        <taxon>Embryophyta</taxon>
        <taxon>Marchantiophyta</taxon>
        <taxon>Marchantiopsida</taxon>
        <taxon>Marchantiidae</taxon>
        <taxon>Marchantiales</taxon>
        <taxon>Marchantiaceae</taxon>
        <taxon>Marchantia</taxon>
    </lineage>
</organism>
<name>A0A176VWB7_MARPO</name>
<keyword evidence="3" id="KW-1185">Reference proteome</keyword>
<feature type="region of interest" description="Disordered" evidence="1">
    <location>
        <begin position="210"/>
        <end position="372"/>
    </location>
</feature>
<evidence type="ECO:0000313" key="2">
    <source>
        <dbReference type="EMBL" id="OAE25099.1"/>
    </source>
</evidence>
<evidence type="ECO:0000256" key="1">
    <source>
        <dbReference type="SAM" id="MobiDB-lite"/>
    </source>
</evidence>
<proteinExistence type="predicted"/>
<reference evidence="2" key="1">
    <citation type="submission" date="2016-03" db="EMBL/GenBank/DDBJ databases">
        <title>Mechanisms controlling the formation of the plant cell surface in tip-growing cells are functionally conserved among land plants.</title>
        <authorList>
            <person name="Honkanen S."/>
            <person name="Jones V.A."/>
            <person name="Morieri G."/>
            <person name="Champion C."/>
            <person name="Hetherington A.J."/>
            <person name="Kelly S."/>
            <person name="Saint-Marcoux D."/>
            <person name="Proust H."/>
            <person name="Prescott H."/>
            <person name="Dolan L."/>
        </authorList>
    </citation>
    <scope>NUCLEOTIDE SEQUENCE [LARGE SCALE GENOMIC DNA]</scope>
    <source>
        <tissue evidence="2">Whole gametophyte</tissue>
    </source>
</reference>
<protein>
    <submittedName>
        <fullName evidence="2">Uncharacterized protein</fullName>
    </submittedName>
</protein>
<dbReference type="AlphaFoldDB" id="A0A176VWB7"/>
<feature type="compositionally biased region" description="Acidic residues" evidence="1">
    <location>
        <begin position="278"/>
        <end position="292"/>
    </location>
</feature>
<feature type="region of interest" description="Disordered" evidence="1">
    <location>
        <begin position="384"/>
        <end position="412"/>
    </location>
</feature>
<comment type="caution">
    <text evidence="2">The sequence shown here is derived from an EMBL/GenBank/DDBJ whole genome shotgun (WGS) entry which is preliminary data.</text>
</comment>
<dbReference type="Proteomes" id="UP000077202">
    <property type="component" value="Unassembled WGS sequence"/>
</dbReference>
<feature type="compositionally biased region" description="Basic and acidic residues" evidence="1">
    <location>
        <begin position="319"/>
        <end position="329"/>
    </location>
</feature>
<dbReference type="EMBL" id="LVLJ01002403">
    <property type="protein sequence ID" value="OAE25099.1"/>
    <property type="molecule type" value="Genomic_DNA"/>
</dbReference>